<name>A0A8J5JPB7_HOMAM</name>
<keyword evidence="3" id="KW-1185">Reference proteome</keyword>
<dbReference type="AlphaFoldDB" id="A0A8J5JPB7"/>
<evidence type="ECO:0000313" key="3">
    <source>
        <dbReference type="Proteomes" id="UP000747542"/>
    </source>
</evidence>
<gene>
    <name evidence="2" type="ORF">Hamer_G011334</name>
</gene>
<sequence length="169" mass="18863">MLLHNLCVLLLALMTLVASADTIEEGKLSRDHHLPGYGEPCNQARGVCCKSATCMRVVGGEEECVKPYVCCDRILGSCECDGKVYFHNSVRPVAKCLSAVCERTSWKIYRHPECCKFADRYYSEGEMRFEGCKLFKCVRGNWDKISSCRHECCPDTTTTTTATTTIPAV</sequence>
<keyword evidence="1" id="KW-0732">Signal</keyword>
<accession>A0A8J5JPB7</accession>
<feature type="signal peptide" evidence="1">
    <location>
        <begin position="1"/>
        <end position="20"/>
    </location>
</feature>
<evidence type="ECO:0000313" key="2">
    <source>
        <dbReference type="EMBL" id="KAG7158669.1"/>
    </source>
</evidence>
<evidence type="ECO:0000256" key="1">
    <source>
        <dbReference type="SAM" id="SignalP"/>
    </source>
</evidence>
<proteinExistence type="predicted"/>
<organism evidence="2 3">
    <name type="scientific">Homarus americanus</name>
    <name type="common">American lobster</name>
    <dbReference type="NCBI Taxonomy" id="6706"/>
    <lineage>
        <taxon>Eukaryota</taxon>
        <taxon>Metazoa</taxon>
        <taxon>Ecdysozoa</taxon>
        <taxon>Arthropoda</taxon>
        <taxon>Crustacea</taxon>
        <taxon>Multicrustacea</taxon>
        <taxon>Malacostraca</taxon>
        <taxon>Eumalacostraca</taxon>
        <taxon>Eucarida</taxon>
        <taxon>Decapoda</taxon>
        <taxon>Pleocyemata</taxon>
        <taxon>Astacidea</taxon>
        <taxon>Nephropoidea</taxon>
        <taxon>Nephropidae</taxon>
        <taxon>Homarus</taxon>
    </lineage>
</organism>
<feature type="chain" id="PRO_5035280132" evidence="1">
    <location>
        <begin position="21"/>
        <end position="169"/>
    </location>
</feature>
<comment type="caution">
    <text evidence="2">The sequence shown here is derived from an EMBL/GenBank/DDBJ whole genome shotgun (WGS) entry which is preliminary data.</text>
</comment>
<dbReference type="Proteomes" id="UP000747542">
    <property type="component" value="Unassembled WGS sequence"/>
</dbReference>
<reference evidence="2" key="1">
    <citation type="journal article" date="2021" name="Sci. Adv.">
        <title>The American lobster genome reveals insights on longevity, neural, and immune adaptations.</title>
        <authorList>
            <person name="Polinski J.M."/>
            <person name="Zimin A.V."/>
            <person name="Clark K.F."/>
            <person name="Kohn A.B."/>
            <person name="Sadowski N."/>
            <person name="Timp W."/>
            <person name="Ptitsyn A."/>
            <person name="Khanna P."/>
            <person name="Romanova D.Y."/>
            <person name="Williams P."/>
            <person name="Greenwood S.J."/>
            <person name="Moroz L.L."/>
            <person name="Walt D.R."/>
            <person name="Bodnar A.G."/>
        </authorList>
    </citation>
    <scope>NUCLEOTIDE SEQUENCE</scope>
    <source>
        <strain evidence="2">GMGI-L3</strain>
    </source>
</reference>
<protein>
    <submittedName>
        <fullName evidence="2">Uncharacterized protein</fullName>
    </submittedName>
</protein>
<dbReference type="EMBL" id="JAHLQT010034478">
    <property type="protein sequence ID" value="KAG7158669.1"/>
    <property type="molecule type" value="Genomic_DNA"/>
</dbReference>